<gene>
    <name evidence="7" type="ORF">SAMN02745135_00142</name>
</gene>
<keyword evidence="2" id="KW-1003">Cell membrane</keyword>
<sequence length="317" mass="34556">MKLLKEMQYIIILLSILGGIFLFLSGIKIISTSFEKTVSKKFKTTLYKLTNNKIVGVLLGIMITGLLQSSSATTLLVISLVHSNLINIYKAVPIIMGANIGTTITAQIVAIEIKNYAIYFLLAGFITMPFFKKESNKIIPRLLIGISLIFLGLDIVSNSIASTNSTKKLSLLIENIGTNDALGIFSGFLITAIIHSSSTGIAILQIMASSNIITVRTSIPIMLGQNIGTCIDTLIGSLATNRTGKQAAFVHIIFNIIGVIIFYFFTDYLYNFVSIISPNNPSRQIANAHTLFNVITTLLLLPFSSTLVNISKKILKE</sequence>
<evidence type="ECO:0000313" key="8">
    <source>
        <dbReference type="Proteomes" id="UP000183967"/>
    </source>
</evidence>
<dbReference type="NCBIfam" id="TIGR00704">
    <property type="entry name" value="NaPi_cotrn_rel"/>
    <property type="match status" value="1"/>
</dbReference>
<feature type="transmembrane region" description="Helical" evidence="6">
    <location>
        <begin position="248"/>
        <end position="270"/>
    </location>
</feature>
<feature type="transmembrane region" description="Helical" evidence="6">
    <location>
        <begin position="290"/>
        <end position="310"/>
    </location>
</feature>
<dbReference type="GO" id="GO:0005886">
    <property type="term" value="C:plasma membrane"/>
    <property type="evidence" value="ECO:0007669"/>
    <property type="project" value="UniProtKB-SubCell"/>
</dbReference>
<organism evidence="7 8">
    <name type="scientific">Caloranaerobacter azorensis DSM 13643</name>
    <dbReference type="NCBI Taxonomy" id="1121264"/>
    <lineage>
        <taxon>Bacteria</taxon>
        <taxon>Bacillati</taxon>
        <taxon>Bacillota</taxon>
        <taxon>Tissierellia</taxon>
        <taxon>Tissierellales</taxon>
        <taxon>Thermohalobacteraceae</taxon>
        <taxon>Caloranaerobacter</taxon>
    </lineage>
</organism>
<keyword evidence="8" id="KW-1185">Reference proteome</keyword>
<dbReference type="PANTHER" id="PTHR10010:SF46">
    <property type="entry name" value="SODIUM-DEPENDENT PHOSPHATE TRANSPORT PROTEIN 2B"/>
    <property type="match status" value="1"/>
</dbReference>
<dbReference type="PANTHER" id="PTHR10010">
    <property type="entry name" value="SOLUTE CARRIER FAMILY 34 SODIUM PHOSPHATE , MEMBER 2-RELATED"/>
    <property type="match status" value="1"/>
</dbReference>
<evidence type="ECO:0000256" key="4">
    <source>
        <dbReference type="ARBA" id="ARBA00022989"/>
    </source>
</evidence>
<feature type="transmembrane region" description="Helical" evidence="6">
    <location>
        <begin position="12"/>
        <end position="34"/>
    </location>
</feature>
<feature type="transmembrane region" description="Helical" evidence="6">
    <location>
        <begin position="88"/>
        <end position="110"/>
    </location>
</feature>
<dbReference type="RefSeq" id="WP_073194602.1">
    <property type="nucleotide sequence ID" value="NZ_FQXO01000005.1"/>
</dbReference>
<dbReference type="NCBIfam" id="NF037997">
    <property type="entry name" value="Na_Pi_symport"/>
    <property type="match status" value="1"/>
</dbReference>
<dbReference type="EMBL" id="FQXO01000005">
    <property type="protein sequence ID" value="SHH23206.1"/>
    <property type="molecule type" value="Genomic_DNA"/>
</dbReference>
<evidence type="ECO:0000256" key="2">
    <source>
        <dbReference type="ARBA" id="ARBA00022475"/>
    </source>
</evidence>
<reference evidence="8" key="1">
    <citation type="submission" date="2016-11" db="EMBL/GenBank/DDBJ databases">
        <authorList>
            <person name="Varghese N."/>
            <person name="Submissions S."/>
        </authorList>
    </citation>
    <scope>NUCLEOTIDE SEQUENCE [LARGE SCALE GENOMIC DNA]</scope>
    <source>
        <strain evidence="8">DSM 13643</strain>
    </source>
</reference>
<dbReference type="Pfam" id="PF02690">
    <property type="entry name" value="Na_Pi_cotrans"/>
    <property type="match status" value="2"/>
</dbReference>
<feature type="transmembrane region" description="Helical" evidence="6">
    <location>
        <begin position="181"/>
        <end position="204"/>
    </location>
</feature>
<feature type="transmembrane region" description="Helical" evidence="6">
    <location>
        <begin position="143"/>
        <end position="161"/>
    </location>
</feature>
<dbReference type="AlphaFoldDB" id="A0A1M5RAZ4"/>
<dbReference type="GO" id="GO:0005436">
    <property type="term" value="F:sodium:phosphate symporter activity"/>
    <property type="evidence" value="ECO:0007669"/>
    <property type="project" value="InterPro"/>
</dbReference>
<feature type="transmembrane region" description="Helical" evidence="6">
    <location>
        <begin position="54"/>
        <end position="81"/>
    </location>
</feature>
<comment type="subcellular location">
    <subcellularLocation>
        <location evidence="1">Cell membrane</location>
        <topology evidence="1">Multi-pass membrane protein</topology>
    </subcellularLocation>
</comment>
<dbReference type="GO" id="GO:0044341">
    <property type="term" value="P:sodium-dependent phosphate transport"/>
    <property type="evidence" value="ECO:0007669"/>
    <property type="project" value="InterPro"/>
</dbReference>
<dbReference type="InterPro" id="IPR003841">
    <property type="entry name" value="Na/Pi_transpt"/>
</dbReference>
<keyword evidence="4 6" id="KW-1133">Transmembrane helix</keyword>
<evidence type="ECO:0000256" key="1">
    <source>
        <dbReference type="ARBA" id="ARBA00004651"/>
    </source>
</evidence>
<evidence type="ECO:0000256" key="5">
    <source>
        <dbReference type="ARBA" id="ARBA00023136"/>
    </source>
</evidence>
<evidence type="ECO:0000313" key="7">
    <source>
        <dbReference type="EMBL" id="SHH23206.1"/>
    </source>
</evidence>
<protein>
    <submittedName>
        <fullName evidence="7">Phosphate:Na+ symporter</fullName>
    </submittedName>
</protein>
<keyword evidence="5 6" id="KW-0472">Membrane</keyword>
<dbReference type="InterPro" id="IPR004633">
    <property type="entry name" value="NaPi_cotrn-rel/YqeW-like"/>
</dbReference>
<keyword evidence="3 6" id="KW-0812">Transmembrane</keyword>
<accession>A0A1M5RAZ4</accession>
<proteinExistence type="predicted"/>
<evidence type="ECO:0000256" key="3">
    <source>
        <dbReference type="ARBA" id="ARBA00022692"/>
    </source>
</evidence>
<dbReference type="Proteomes" id="UP000183967">
    <property type="component" value="Unassembled WGS sequence"/>
</dbReference>
<evidence type="ECO:0000256" key="6">
    <source>
        <dbReference type="SAM" id="Phobius"/>
    </source>
</evidence>
<name>A0A1M5RAZ4_9FIRM</name>